<dbReference type="AlphaFoldDB" id="A0AAU3GNV7"/>
<dbReference type="InterPro" id="IPR050463">
    <property type="entry name" value="Gfo/Idh/MocA_oxidrdct_glycsds"/>
</dbReference>
<dbReference type="EMBL" id="CP109535">
    <property type="protein sequence ID" value="WTY94151.1"/>
    <property type="molecule type" value="Genomic_DNA"/>
</dbReference>
<dbReference type="PANTHER" id="PTHR43818">
    <property type="entry name" value="BCDNA.GH03377"/>
    <property type="match status" value="1"/>
</dbReference>
<dbReference type="PANTHER" id="PTHR43818:SF11">
    <property type="entry name" value="BCDNA.GH03377"/>
    <property type="match status" value="1"/>
</dbReference>
<evidence type="ECO:0000259" key="3">
    <source>
        <dbReference type="Pfam" id="PF22725"/>
    </source>
</evidence>
<feature type="domain" description="Gfo/Idh/MocA-like oxidoreductase N-terminal" evidence="2">
    <location>
        <begin position="21"/>
        <end position="144"/>
    </location>
</feature>
<evidence type="ECO:0000256" key="1">
    <source>
        <dbReference type="ARBA" id="ARBA00023002"/>
    </source>
</evidence>
<dbReference type="GO" id="GO:0016491">
    <property type="term" value="F:oxidoreductase activity"/>
    <property type="evidence" value="ECO:0007669"/>
    <property type="project" value="UniProtKB-KW"/>
</dbReference>
<name>A0AAU3GNV7_9ACTN</name>
<reference evidence="4" key="1">
    <citation type="submission" date="2022-10" db="EMBL/GenBank/DDBJ databases">
        <title>The complete genomes of actinobacterial strains from the NBC collection.</title>
        <authorList>
            <person name="Joergensen T.S."/>
            <person name="Alvarez Arevalo M."/>
            <person name="Sterndorff E.B."/>
            <person name="Faurdal D."/>
            <person name="Vuksanovic O."/>
            <person name="Mourched A.-S."/>
            <person name="Charusanti P."/>
            <person name="Shaw S."/>
            <person name="Blin K."/>
            <person name="Weber T."/>
        </authorList>
    </citation>
    <scope>NUCLEOTIDE SEQUENCE</scope>
    <source>
        <strain evidence="4">NBC_01401</strain>
    </source>
</reference>
<evidence type="ECO:0000313" key="4">
    <source>
        <dbReference type="EMBL" id="WTY94151.1"/>
    </source>
</evidence>
<sequence>MVRREETEQETEVSPPPTTLGIGMVGYAFMGAAHSQGWRTAGHVFDLPVRPALAAICGRDRTAVEAAAARHGWAAAETDWRALIARDDVQLVDICTPGDSHAEIAIAALDAGKHVLCEKPLANTVAEAEAMAEAAERAAARGQVAIVGFNYRKVPALTYARSMIEEGRLGKLRHVRATYLQDWLVDPGSPLTWRLERERAGSGALGDLGAHIVDLAQYLAGEPLVGVSAMSETFVRERPVLAGAAAGLSGTADSAERGAVTVDDATLFSGRLASGTLASFEATRMAAGRKNALRLEINGEFGSIAFDLERLNELSFHDHTEPATSAGFRRILVTEPQHPYLEAWWPPGHGLGYEHTFVHQAHDVVRTITEGRAPLPSFADGLQVQRVLAAVEESAAKNSTYTPVPF</sequence>
<dbReference type="Gene3D" id="3.30.360.10">
    <property type="entry name" value="Dihydrodipicolinate Reductase, domain 2"/>
    <property type="match status" value="1"/>
</dbReference>
<protein>
    <submittedName>
        <fullName evidence="4">Gfo/Idh/MocA family oxidoreductase</fullName>
    </submittedName>
</protein>
<keyword evidence="1" id="KW-0560">Oxidoreductase</keyword>
<dbReference type="Pfam" id="PF01408">
    <property type="entry name" value="GFO_IDH_MocA"/>
    <property type="match status" value="1"/>
</dbReference>
<dbReference type="Pfam" id="PF22725">
    <property type="entry name" value="GFO_IDH_MocA_C3"/>
    <property type="match status" value="1"/>
</dbReference>
<dbReference type="SUPFAM" id="SSF55347">
    <property type="entry name" value="Glyceraldehyde-3-phosphate dehydrogenase-like, C-terminal domain"/>
    <property type="match status" value="1"/>
</dbReference>
<organism evidence="4">
    <name type="scientific">Streptomyces sp. NBC_01401</name>
    <dbReference type="NCBI Taxonomy" id="2903854"/>
    <lineage>
        <taxon>Bacteria</taxon>
        <taxon>Bacillati</taxon>
        <taxon>Actinomycetota</taxon>
        <taxon>Actinomycetes</taxon>
        <taxon>Kitasatosporales</taxon>
        <taxon>Streptomycetaceae</taxon>
        <taxon>Streptomyces</taxon>
    </lineage>
</organism>
<accession>A0AAU3GNV7</accession>
<gene>
    <name evidence="4" type="ORF">OG626_04205</name>
</gene>
<dbReference type="SUPFAM" id="SSF51735">
    <property type="entry name" value="NAD(P)-binding Rossmann-fold domains"/>
    <property type="match status" value="1"/>
</dbReference>
<dbReference type="Gene3D" id="3.40.50.720">
    <property type="entry name" value="NAD(P)-binding Rossmann-like Domain"/>
    <property type="match status" value="1"/>
</dbReference>
<dbReference type="InterPro" id="IPR055170">
    <property type="entry name" value="GFO_IDH_MocA-like_dom"/>
</dbReference>
<dbReference type="InterPro" id="IPR000683">
    <property type="entry name" value="Gfo/Idh/MocA-like_OxRdtase_N"/>
</dbReference>
<feature type="domain" description="GFO/IDH/MocA-like oxidoreductase" evidence="3">
    <location>
        <begin position="159"/>
        <end position="304"/>
    </location>
</feature>
<evidence type="ECO:0000259" key="2">
    <source>
        <dbReference type="Pfam" id="PF01408"/>
    </source>
</evidence>
<dbReference type="InterPro" id="IPR036291">
    <property type="entry name" value="NAD(P)-bd_dom_sf"/>
</dbReference>
<proteinExistence type="predicted"/>
<dbReference type="GO" id="GO:0000166">
    <property type="term" value="F:nucleotide binding"/>
    <property type="evidence" value="ECO:0007669"/>
    <property type="project" value="InterPro"/>
</dbReference>